<dbReference type="PROSITE" id="PS50190">
    <property type="entry name" value="SEC7"/>
    <property type="match status" value="1"/>
</dbReference>
<dbReference type="SUPFAM" id="SSF48425">
    <property type="entry name" value="Sec7 domain"/>
    <property type="match status" value="1"/>
</dbReference>
<sequence>MSQYMTIRSNDSPQTMRGPGDQQKRTRQQLNRPRSGSWGVQELDYFSDKRSHFVSKLAHRSPSSNAPLHFHPPPPPPIDLQPEQIASTPHPALANKPLPQLRSIPHSDSNTWQRKKRAGGGIKSLGRFFRNLGKHNSTTQNDTITTTAAATATVATTTTTAQSQFDAHQNSELLDEKHPDGHPVVPNSPTTPPSNSPLHDPLTKPVPALMRKHCTLDDLAATAAAAEQTAGTDPPLSPPMRRSISLDAPPLDRTVLSRLEEQDEDHEEEDPLDASVQKDSEIVNDRLSKRLSGGHYGSAGGLIMSTLSIPKDDDPQESKSASEGDTSVGSMGQKAETEVEPAAADVPPTTNELGTGYARDLAYAEDGIRPEDGEDEDEEEHDDRASELSDRSSLNSPSSGDMPTPPPTSSAHSSVADEADDATTFVDDPNDDEDDQTVDYAKRIWEQDDTVYTSMEHIAEWIGNGKPQSTRILTHYMQYYEFANLRLDEAFRRLCGKLHLKAETQQIDRILQAFAERYWQCNPHSLFGSADVVHAIVYSLLLLNTDLHVAQGDHKKMTRAAFVRNTLNAVRTECERDLDAYRTSTITFHSIDSSSLRRTPSCRSATSNGSLGGRYYGNSTSDIGNTSVGSKAWYSELESLLKEMYAGIRNRQILHPSSCDPRTSFSSAKRSRRRSLQVTGSRIGAFKRNVGTMWKARDSILMTESTPELHVLPTSPRSTTSTGSSTLARRRSISSLKSSFSQNSHLTQANSATTSYQAVAPLLHHSDLPQSYTSAAPYYKEGLIVRKHLLVQAGQKARHREWRECFLVVDRGEVRMYRLDGGHHHHHHDRKSIVRNSMMVSHSSLAEALTRPMGDHTQALGGGDWLANAQAIGEIDLKHTLCNPLPSGYSRQRPHAFALQQPNGGVYLFQVGSAEQVVEWVMTCNYWAARESKEPLTGGVGSMEYGWGPCLDHVDEDDPDKTYPPVHVYEWQPPAPPTVSSATEEKAQLDALRKHVQELNEALDNHRDLKRKLELRFAAKSSQGVRAMANWENKSQYLLHEIIKYQNYCDAIDRSLTLQDKALREEREKKESQ</sequence>
<dbReference type="SUPFAM" id="SSF50729">
    <property type="entry name" value="PH domain-like"/>
    <property type="match status" value="1"/>
</dbReference>
<feature type="compositionally biased region" description="Acidic residues" evidence="2">
    <location>
        <begin position="372"/>
        <end position="381"/>
    </location>
</feature>
<keyword evidence="5" id="KW-1185">Reference proteome</keyword>
<feature type="region of interest" description="Disordered" evidence="2">
    <location>
        <begin position="302"/>
        <end position="355"/>
    </location>
</feature>
<dbReference type="InterPro" id="IPR023394">
    <property type="entry name" value="Sec7_C_sf"/>
</dbReference>
<name>A0A1X2HQU6_SYNRA</name>
<protein>
    <recommendedName>
        <fullName evidence="3">SEC7 domain-containing protein</fullName>
    </recommendedName>
</protein>
<dbReference type="InterPro" id="IPR041681">
    <property type="entry name" value="PH_9"/>
</dbReference>
<dbReference type="Proteomes" id="UP000242180">
    <property type="component" value="Unassembled WGS sequence"/>
</dbReference>
<dbReference type="GO" id="GO:0032012">
    <property type="term" value="P:regulation of ARF protein signal transduction"/>
    <property type="evidence" value="ECO:0007669"/>
    <property type="project" value="InterPro"/>
</dbReference>
<accession>A0A1X2HQU6</accession>
<feature type="region of interest" description="Disordered" evidence="2">
    <location>
        <begin position="56"/>
        <end position="121"/>
    </location>
</feature>
<feature type="domain" description="SEC7" evidence="3">
    <location>
        <begin position="425"/>
        <end position="579"/>
    </location>
</feature>
<evidence type="ECO:0000259" key="3">
    <source>
        <dbReference type="PROSITE" id="PS50190"/>
    </source>
</evidence>
<reference evidence="4 5" key="1">
    <citation type="submission" date="2016-07" db="EMBL/GenBank/DDBJ databases">
        <title>Pervasive Adenine N6-methylation of Active Genes in Fungi.</title>
        <authorList>
            <consortium name="DOE Joint Genome Institute"/>
            <person name="Mondo S.J."/>
            <person name="Dannebaum R.O."/>
            <person name="Kuo R.C."/>
            <person name="Labutti K."/>
            <person name="Haridas S."/>
            <person name="Kuo A."/>
            <person name="Salamov A."/>
            <person name="Ahrendt S.R."/>
            <person name="Lipzen A."/>
            <person name="Sullivan W."/>
            <person name="Andreopoulos W.B."/>
            <person name="Clum A."/>
            <person name="Lindquist E."/>
            <person name="Daum C."/>
            <person name="Ramamoorthy G.K."/>
            <person name="Gryganskyi A."/>
            <person name="Culley D."/>
            <person name="Magnuson J.K."/>
            <person name="James T.Y."/>
            <person name="O'Malley M.A."/>
            <person name="Stajich J.E."/>
            <person name="Spatafora J.W."/>
            <person name="Visel A."/>
            <person name="Grigoriev I.V."/>
        </authorList>
    </citation>
    <scope>NUCLEOTIDE SEQUENCE [LARGE SCALE GENOMIC DNA]</scope>
    <source>
        <strain evidence="4 5">NRRL 2496</strain>
    </source>
</reference>
<dbReference type="STRING" id="13706.A0A1X2HQU6"/>
<dbReference type="FunCoup" id="A0A1X2HQU6">
    <property type="interactions" value="32"/>
</dbReference>
<feature type="compositionally biased region" description="Acidic residues" evidence="2">
    <location>
        <begin position="261"/>
        <end position="272"/>
    </location>
</feature>
<dbReference type="Pfam" id="PF15410">
    <property type="entry name" value="PH_9"/>
    <property type="match status" value="1"/>
</dbReference>
<feature type="compositionally biased region" description="Pro residues" evidence="2">
    <location>
        <begin position="70"/>
        <end position="79"/>
    </location>
</feature>
<dbReference type="InterPro" id="IPR001849">
    <property type="entry name" value="PH_domain"/>
</dbReference>
<feature type="region of interest" description="Disordered" evidence="2">
    <location>
        <begin position="656"/>
        <end position="678"/>
    </location>
</feature>
<dbReference type="GO" id="GO:0005085">
    <property type="term" value="F:guanyl-nucleotide exchange factor activity"/>
    <property type="evidence" value="ECO:0007669"/>
    <property type="project" value="InterPro"/>
</dbReference>
<evidence type="ECO:0000256" key="1">
    <source>
        <dbReference type="SAM" id="Coils"/>
    </source>
</evidence>
<dbReference type="InterPro" id="IPR011993">
    <property type="entry name" value="PH-like_dom_sf"/>
</dbReference>
<feature type="region of interest" description="Disordered" evidence="2">
    <location>
        <begin position="225"/>
        <end position="281"/>
    </location>
</feature>
<dbReference type="Gene3D" id="1.10.1000.11">
    <property type="entry name" value="Arf Nucleotide-binding Site Opener,domain 2"/>
    <property type="match status" value="1"/>
</dbReference>
<dbReference type="Pfam" id="PF01369">
    <property type="entry name" value="Sec7"/>
    <property type="match status" value="1"/>
</dbReference>
<feature type="region of interest" description="Disordered" evidence="2">
    <location>
        <begin position="174"/>
        <end position="205"/>
    </location>
</feature>
<dbReference type="OrthoDB" id="2157641at2759"/>
<gene>
    <name evidence="4" type="ORF">BCR43DRAFT_556274</name>
</gene>
<dbReference type="AlphaFoldDB" id="A0A1X2HQU6"/>
<keyword evidence="1" id="KW-0175">Coiled coil</keyword>
<feature type="region of interest" description="Disordered" evidence="2">
    <location>
        <begin position="368"/>
        <end position="435"/>
    </location>
</feature>
<dbReference type="CDD" id="cd00171">
    <property type="entry name" value="Sec7"/>
    <property type="match status" value="1"/>
</dbReference>
<dbReference type="SMART" id="SM00222">
    <property type="entry name" value="Sec7"/>
    <property type="match status" value="1"/>
</dbReference>
<dbReference type="OMA" id="RTECERD"/>
<dbReference type="Gene3D" id="2.30.29.30">
    <property type="entry name" value="Pleckstrin-homology domain (PH domain)/Phosphotyrosine-binding domain (PTB)"/>
    <property type="match status" value="1"/>
</dbReference>
<dbReference type="EMBL" id="MCGN01000002">
    <property type="protein sequence ID" value="ORZ01662.1"/>
    <property type="molecule type" value="Genomic_DNA"/>
</dbReference>
<dbReference type="PANTHER" id="PTHR10663:SF373">
    <property type="entry name" value="PH AND SEC7 DOMAIN-CONTAINING PROTEIN C11E3.11C"/>
    <property type="match status" value="1"/>
</dbReference>
<evidence type="ECO:0000256" key="2">
    <source>
        <dbReference type="SAM" id="MobiDB-lite"/>
    </source>
</evidence>
<evidence type="ECO:0000313" key="4">
    <source>
        <dbReference type="EMBL" id="ORZ01662.1"/>
    </source>
</evidence>
<comment type="caution">
    <text evidence="4">The sequence shown here is derived from an EMBL/GenBank/DDBJ whole genome shotgun (WGS) entry which is preliminary data.</text>
</comment>
<dbReference type="InParanoid" id="A0A1X2HQU6"/>
<proteinExistence type="predicted"/>
<feature type="compositionally biased region" description="Polar residues" evidence="2">
    <location>
        <begin position="1"/>
        <end position="15"/>
    </location>
</feature>
<dbReference type="InterPro" id="IPR035999">
    <property type="entry name" value="Sec7_dom_sf"/>
</dbReference>
<feature type="region of interest" description="Disordered" evidence="2">
    <location>
        <begin position="1"/>
        <end position="42"/>
    </location>
</feature>
<dbReference type="InterPro" id="IPR000904">
    <property type="entry name" value="Sec7_dom"/>
</dbReference>
<dbReference type="PANTHER" id="PTHR10663">
    <property type="entry name" value="GUANYL-NUCLEOTIDE EXCHANGE FACTOR"/>
    <property type="match status" value="1"/>
</dbReference>
<feature type="coiled-coil region" evidence="1">
    <location>
        <begin position="982"/>
        <end position="1016"/>
    </location>
</feature>
<evidence type="ECO:0000313" key="5">
    <source>
        <dbReference type="Proteomes" id="UP000242180"/>
    </source>
</evidence>
<dbReference type="SMART" id="SM00233">
    <property type="entry name" value="PH"/>
    <property type="match status" value="1"/>
</dbReference>
<organism evidence="4 5">
    <name type="scientific">Syncephalastrum racemosum</name>
    <name type="common">Filamentous fungus</name>
    <dbReference type="NCBI Taxonomy" id="13706"/>
    <lineage>
        <taxon>Eukaryota</taxon>
        <taxon>Fungi</taxon>
        <taxon>Fungi incertae sedis</taxon>
        <taxon>Mucoromycota</taxon>
        <taxon>Mucoromycotina</taxon>
        <taxon>Mucoromycetes</taxon>
        <taxon>Mucorales</taxon>
        <taxon>Syncephalastraceae</taxon>
        <taxon>Syncephalastrum</taxon>
    </lineage>
</organism>
<feature type="compositionally biased region" description="Basic and acidic residues" evidence="2">
    <location>
        <begin position="310"/>
        <end position="322"/>
    </location>
</feature>